<protein>
    <submittedName>
        <fullName evidence="1">Uncharacterized protein</fullName>
    </submittedName>
</protein>
<dbReference type="Proteomes" id="UP001162992">
    <property type="component" value="Chromosome 20"/>
</dbReference>
<comment type="caution">
    <text evidence="1">The sequence shown here is derived from an EMBL/GenBank/DDBJ whole genome shotgun (WGS) entry which is preliminary data.</text>
</comment>
<proteinExistence type="predicted"/>
<evidence type="ECO:0000313" key="2">
    <source>
        <dbReference type="Proteomes" id="UP001162992"/>
    </source>
</evidence>
<keyword evidence="2" id="KW-1185">Reference proteome</keyword>
<gene>
    <name evidence="1" type="ORF">O6H91_20G044900</name>
</gene>
<dbReference type="EMBL" id="CM055111">
    <property type="protein sequence ID" value="KAJ7519585.1"/>
    <property type="molecule type" value="Genomic_DNA"/>
</dbReference>
<sequence>MAHSFADNSSGFMFYHASSRSDASLMAIAQQLLQKQQHQQQQQPPPAWYDGGREVQSGMADNDPWPVLQSWQARKTNPNHYLSPPISRTCCSDAFEDLSYSSSFLEPTSVLDHLSSPSLDSMHSPLSFTEQQFHDIEQCLQEDVCLTDHPATDDFATDFANSIENRAADCRIFEENGDLLYCKSAEMAGIRSPPASTYYLEDPRAMKFGEKIMVDQSDSSSEWIDCLMNEAGEVGIASCFERNPCESTQSSPEESWRDDFAFACSSESISPSAWTQQVCPADLPSASWSNHLLSSSNLASLALQHQQPHYPSHLLALPNLWPPQDRRDAFGMLSSIGLLGANLERKGGDRGLRILQLLIDCVKYLDTITMAGSLTASERRISPDCTNTLKKLTELSTAYGDPLQRVTTHFTNAIAAGVENNRPSTSATAGSPSRDESLEDKVMAFRTLNEAVPYIKFAHLTANQAILEAAEAAEKVHIIDCGIVQGVQWAALLQAFATRPAGAIPPKIRITGIASPSLGKDPCTSLAATGKRLTEFANLLNLELEFCPVYTKLEDLDPSMLRLDADEVLAINFMFQLHHLLDDSRHRLQRALKLVQLLSPAVITVAEYDTSINAPSLQTRFLNAFCFYAAIFDSLDTTSMSREDPERIKIERLFFAKDIKNMMVVEGAERKERRESNENWKRWMELAGFKSKPALSHYATTQARLLLRPSYCDNFTLMERPGCLSLGWLDHPIVTVSAWHC</sequence>
<name>A0ACC2AQ06_DIPCM</name>
<reference evidence="2" key="1">
    <citation type="journal article" date="2024" name="Proc. Natl. Acad. Sci. U.S.A.">
        <title>Extraordinary preservation of gene collinearity over three hundred million years revealed in homosporous lycophytes.</title>
        <authorList>
            <person name="Li C."/>
            <person name="Wickell D."/>
            <person name="Kuo L.Y."/>
            <person name="Chen X."/>
            <person name="Nie B."/>
            <person name="Liao X."/>
            <person name="Peng D."/>
            <person name="Ji J."/>
            <person name="Jenkins J."/>
            <person name="Williams M."/>
            <person name="Shu S."/>
            <person name="Plott C."/>
            <person name="Barry K."/>
            <person name="Rajasekar S."/>
            <person name="Grimwood J."/>
            <person name="Han X."/>
            <person name="Sun S."/>
            <person name="Hou Z."/>
            <person name="He W."/>
            <person name="Dai G."/>
            <person name="Sun C."/>
            <person name="Schmutz J."/>
            <person name="Leebens-Mack J.H."/>
            <person name="Li F.W."/>
            <person name="Wang L."/>
        </authorList>
    </citation>
    <scope>NUCLEOTIDE SEQUENCE [LARGE SCALE GENOMIC DNA]</scope>
    <source>
        <strain evidence="2">cv. PW_Plant_1</strain>
    </source>
</reference>
<evidence type="ECO:0000313" key="1">
    <source>
        <dbReference type="EMBL" id="KAJ7519585.1"/>
    </source>
</evidence>
<accession>A0ACC2AQ06</accession>
<organism evidence="1 2">
    <name type="scientific">Diphasiastrum complanatum</name>
    <name type="common">Issler's clubmoss</name>
    <name type="synonym">Lycopodium complanatum</name>
    <dbReference type="NCBI Taxonomy" id="34168"/>
    <lineage>
        <taxon>Eukaryota</taxon>
        <taxon>Viridiplantae</taxon>
        <taxon>Streptophyta</taxon>
        <taxon>Embryophyta</taxon>
        <taxon>Tracheophyta</taxon>
        <taxon>Lycopodiopsida</taxon>
        <taxon>Lycopodiales</taxon>
        <taxon>Lycopodiaceae</taxon>
        <taxon>Lycopodioideae</taxon>
        <taxon>Diphasiastrum</taxon>
    </lineage>
</organism>